<keyword evidence="3 8" id="KW-0732">Signal</keyword>
<protein>
    <submittedName>
        <fullName evidence="10">Receptor-like protein 7</fullName>
    </submittedName>
</protein>
<evidence type="ECO:0000256" key="6">
    <source>
        <dbReference type="ARBA" id="ARBA00023170"/>
    </source>
</evidence>
<evidence type="ECO:0000256" key="7">
    <source>
        <dbReference type="ARBA" id="ARBA00023180"/>
    </source>
</evidence>
<evidence type="ECO:0000313" key="9">
    <source>
        <dbReference type="Proteomes" id="UP001652623"/>
    </source>
</evidence>
<dbReference type="InterPro" id="IPR046956">
    <property type="entry name" value="RLP23-like"/>
</dbReference>
<keyword evidence="7" id="KW-0325">Glycoprotein</keyword>
<proteinExistence type="predicted"/>
<dbReference type="PANTHER" id="PTHR48061">
    <property type="entry name" value="LEUCINE-RICH REPEAT RECEPTOR PROTEIN KINASE EMS1-LIKE-RELATED"/>
    <property type="match status" value="1"/>
</dbReference>
<dbReference type="GeneID" id="125421504"/>
<evidence type="ECO:0000313" key="10">
    <source>
        <dbReference type="RefSeq" id="XP_048326651.1"/>
    </source>
</evidence>
<keyword evidence="9" id="KW-1185">Reference proteome</keyword>
<keyword evidence="2" id="KW-0812">Transmembrane</keyword>
<dbReference type="PANTHER" id="PTHR48061:SF12">
    <property type="entry name" value="DISEASE RESISTANCE LIKE PROTEIN"/>
    <property type="match status" value="1"/>
</dbReference>
<keyword evidence="6" id="KW-0675">Receptor</keyword>
<keyword evidence="4" id="KW-1133">Transmembrane helix</keyword>
<dbReference type="InterPro" id="IPR032675">
    <property type="entry name" value="LRR_dom_sf"/>
</dbReference>
<accession>A0ABM3IEG4</accession>
<organism evidence="9 10">
    <name type="scientific">Ziziphus jujuba</name>
    <name type="common">Chinese jujube</name>
    <name type="synonym">Ziziphus sativa</name>
    <dbReference type="NCBI Taxonomy" id="326968"/>
    <lineage>
        <taxon>Eukaryota</taxon>
        <taxon>Viridiplantae</taxon>
        <taxon>Streptophyta</taxon>
        <taxon>Embryophyta</taxon>
        <taxon>Tracheophyta</taxon>
        <taxon>Spermatophyta</taxon>
        <taxon>Magnoliopsida</taxon>
        <taxon>eudicotyledons</taxon>
        <taxon>Gunneridae</taxon>
        <taxon>Pentapetalae</taxon>
        <taxon>rosids</taxon>
        <taxon>fabids</taxon>
        <taxon>Rosales</taxon>
        <taxon>Rhamnaceae</taxon>
        <taxon>Paliureae</taxon>
        <taxon>Ziziphus</taxon>
    </lineage>
</organism>
<dbReference type="Pfam" id="PF00560">
    <property type="entry name" value="LRR_1"/>
    <property type="match status" value="1"/>
</dbReference>
<evidence type="ECO:0000256" key="3">
    <source>
        <dbReference type="ARBA" id="ARBA00022729"/>
    </source>
</evidence>
<evidence type="ECO:0000256" key="5">
    <source>
        <dbReference type="ARBA" id="ARBA00023136"/>
    </source>
</evidence>
<reference evidence="10" key="1">
    <citation type="submission" date="2025-08" db="UniProtKB">
        <authorList>
            <consortium name="RefSeq"/>
        </authorList>
    </citation>
    <scope>IDENTIFICATION</scope>
    <source>
        <tissue evidence="10">Seedling</tissue>
    </source>
</reference>
<dbReference type="Proteomes" id="UP001652623">
    <property type="component" value="Chromosome 8"/>
</dbReference>
<evidence type="ECO:0000256" key="2">
    <source>
        <dbReference type="ARBA" id="ARBA00022692"/>
    </source>
</evidence>
<dbReference type="RefSeq" id="XP_048326651.1">
    <property type="nucleotide sequence ID" value="XM_048470694.2"/>
</dbReference>
<dbReference type="InterPro" id="IPR001611">
    <property type="entry name" value="Leu-rich_rpt"/>
</dbReference>
<evidence type="ECO:0000256" key="4">
    <source>
        <dbReference type="ARBA" id="ARBA00022989"/>
    </source>
</evidence>
<feature type="signal peptide" evidence="8">
    <location>
        <begin position="1"/>
        <end position="25"/>
    </location>
</feature>
<dbReference type="SUPFAM" id="SSF52058">
    <property type="entry name" value="L domain-like"/>
    <property type="match status" value="1"/>
</dbReference>
<gene>
    <name evidence="10" type="primary">LOC125421504</name>
</gene>
<comment type="subcellular location">
    <subcellularLocation>
        <location evidence="1">Membrane</location>
        <topology evidence="1">Single-pass type I membrane protein</topology>
    </subcellularLocation>
</comment>
<feature type="chain" id="PRO_5046884730" evidence="8">
    <location>
        <begin position="26"/>
        <end position="252"/>
    </location>
</feature>
<evidence type="ECO:0000256" key="8">
    <source>
        <dbReference type="SAM" id="SignalP"/>
    </source>
</evidence>
<dbReference type="Gene3D" id="3.80.10.10">
    <property type="entry name" value="Ribonuclease Inhibitor"/>
    <property type="match status" value="3"/>
</dbReference>
<keyword evidence="5" id="KW-0472">Membrane</keyword>
<sequence length="252" mass="28442">MGLSLCLVVFHHLLLKLLLTNIVVANMSFASVQQQPTCRDKERSALLQLKESFVITKSASAFEGHVIGLDLSSSCLFGSINSNSTLFSLFHLQMLSLSDNHFNFSQIPAAIGQLCGLIYLDLSISFLYGQIPLEISNLTKLSFLDMSYNYDPVTEEKFLKLRNPNFETLLRKLTMLEILVLSYVDVSSKVPDALTNFTSLKELHLRDCELYGDFPAKIFRLPNLQSLNLELNENLTSLLPEFQKKSPLTRLE</sequence>
<name>A0ABM3IEG4_ZIZJJ</name>
<evidence type="ECO:0000256" key="1">
    <source>
        <dbReference type="ARBA" id="ARBA00004479"/>
    </source>
</evidence>